<dbReference type="SUPFAM" id="SSF49785">
    <property type="entry name" value="Galactose-binding domain-like"/>
    <property type="match status" value="1"/>
</dbReference>
<dbReference type="InterPro" id="IPR000383">
    <property type="entry name" value="Xaa-Pro-like_dom"/>
</dbReference>
<proteinExistence type="predicted"/>
<dbReference type="GO" id="GO:0008239">
    <property type="term" value="F:dipeptidyl-peptidase activity"/>
    <property type="evidence" value="ECO:0007669"/>
    <property type="project" value="InterPro"/>
</dbReference>
<name>A0A1X2EGF6_9MYCO</name>
<sequence>MAVPHRRGDLGLGRVLGLRKPTTRFTRTRVRVPMRDGVELLADHYAPVGAAAGTVLVRCPYGRGLPNSVVFARLYAARGYHVVLQSVRGTFGSGGVFTPMVHEVADGADTVDWLRRQPWFTGTFATIGLSYLGFTQWALLTDPPPELTAAVIVAGPHDFSATSWGTGAFALNDFLGWSDLMAHQEGAGRARLLWSRRRVRRTADRLPAGAAARAMLGDRARWYESWLAHPDPADPFWEPLRVPAALDRADIPVLLIGGWQDLFAEQTLHQYRRLRERGVPVALTMGPWTHSQMLTSGLGTLCRESLAWLDTHLAGGPDTRAQPVRVWVTGAGWAETGDLPAATARQVLHLHPGRLAAAVPQPGAVPASFRFDPADPTPTVGGRLLSPDSGYRDDRRLAERADVLTFTGEMLTADLTVTGRPVVELDHGSDNPHADLFVRLGEVHPDGRSLNVADGYLRLTGRPGPVRLELDTVAHRFSASSRIRLLIAGGCHPRFARNLGTGEPVVSGTVLRPATHTVAFGVSRLLLPVGAPGLERH</sequence>
<dbReference type="RefSeq" id="WP_085110945.1">
    <property type="nucleotide sequence ID" value="NZ_JACKSN010000189.1"/>
</dbReference>
<accession>A0A1X2EGF6</accession>
<protein>
    <submittedName>
        <fullName evidence="3">Hydrolase</fullName>
    </submittedName>
</protein>
<dbReference type="Gene3D" id="2.60.120.260">
    <property type="entry name" value="Galactose-binding domain-like"/>
    <property type="match status" value="1"/>
</dbReference>
<dbReference type="Pfam" id="PF08530">
    <property type="entry name" value="PepX_C"/>
    <property type="match status" value="1"/>
</dbReference>
<feature type="domain" description="Xaa-Pro dipeptidyl-peptidase C-terminal" evidence="2">
    <location>
        <begin position="306"/>
        <end position="526"/>
    </location>
</feature>
<comment type="caution">
    <text evidence="3">The sequence shown here is derived from an EMBL/GenBank/DDBJ whole genome shotgun (WGS) entry which is preliminary data.</text>
</comment>
<dbReference type="SMART" id="SM00939">
    <property type="entry name" value="PepX_C"/>
    <property type="match status" value="1"/>
</dbReference>
<dbReference type="Proteomes" id="UP000193090">
    <property type="component" value="Unassembled WGS sequence"/>
</dbReference>
<dbReference type="Pfam" id="PF02129">
    <property type="entry name" value="Peptidase_S15"/>
    <property type="match status" value="1"/>
</dbReference>
<dbReference type="NCBIfam" id="TIGR00976">
    <property type="entry name" value="CocE_NonD"/>
    <property type="match status" value="1"/>
</dbReference>
<dbReference type="InterPro" id="IPR005674">
    <property type="entry name" value="CocE/Ser_esterase"/>
</dbReference>
<dbReference type="InterPro" id="IPR013736">
    <property type="entry name" value="Xaa-Pro_dipept_C"/>
</dbReference>
<gene>
    <name evidence="3" type="ORF">AWC30_14710</name>
</gene>
<evidence type="ECO:0000313" key="3">
    <source>
        <dbReference type="EMBL" id="ORX01119.1"/>
    </source>
</evidence>
<dbReference type="Gene3D" id="1.10.3020.10">
    <property type="entry name" value="alpha-amino acid ester hydrolase ( Helical cap domain)"/>
    <property type="match status" value="1"/>
</dbReference>
<dbReference type="STRING" id="1798.AWC30_14710"/>
<dbReference type="PANTHER" id="PTHR43056:SF10">
    <property type="entry name" value="COCE_NOND FAMILY, PUTATIVE (AFU_ORTHOLOGUE AFUA_7G00600)-RELATED"/>
    <property type="match status" value="1"/>
</dbReference>
<dbReference type="OrthoDB" id="5240615at2"/>
<keyword evidence="1 3" id="KW-0378">Hydrolase</keyword>
<evidence type="ECO:0000256" key="1">
    <source>
        <dbReference type="ARBA" id="ARBA00022801"/>
    </source>
</evidence>
<dbReference type="SUPFAM" id="SSF53474">
    <property type="entry name" value="alpha/beta-Hydrolases"/>
    <property type="match status" value="1"/>
</dbReference>
<dbReference type="InterPro" id="IPR008979">
    <property type="entry name" value="Galactose-bd-like_sf"/>
</dbReference>
<evidence type="ECO:0000259" key="2">
    <source>
        <dbReference type="SMART" id="SM00939"/>
    </source>
</evidence>
<organism evidence="3 4">
    <name type="scientific">Mycolicibacillus trivialis</name>
    <dbReference type="NCBI Taxonomy" id="1798"/>
    <lineage>
        <taxon>Bacteria</taxon>
        <taxon>Bacillati</taxon>
        <taxon>Actinomycetota</taxon>
        <taxon>Actinomycetes</taxon>
        <taxon>Mycobacteriales</taxon>
        <taxon>Mycobacteriaceae</taxon>
        <taxon>Mycolicibacillus</taxon>
    </lineage>
</organism>
<dbReference type="InterPro" id="IPR050585">
    <property type="entry name" value="Xaa-Pro_dipeptidyl-ppase/CocE"/>
</dbReference>
<evidence type="ECO:0000313" key="4">
    <source>
        <dbReference type="Proteomes" id="UP000193090"/>
    </source>
</evidence>
<keyword evidence="4" id="KW-1185">Reference proteome</keyword>
<dbReference type="EMBL" id="LQPZ01000040">
    <property type="protein sequence ID" value="ORX01119.1"/>
    <property type="molecule type" value="Genomic_DNA"/>
</dbReference>
<dbReference type="Gene3D" id="3.40.50.1820">
    <property type="entry name" value="alpha/beta hydrolase"/>
    <property type="match status" value="1"/>
</dbReference>
<reference evidence="3 4" key="1">
    <citation type="submission" date="2016-01" db="EMBL/GenBank/DDBJ databases">
        <title>The new phylogeny of the genus Mycobacterium.</title>
        <authorList>
            <person name="Tarcisio F."/>
            <person name="Conor M."/>
            <person name="Antonella G."/>
            <person name="Elisabetta G."/>
            <person name="Giulia F.S."/>
            <person name="Sara T."/>
            <person name="Anna F."/>
            <person name="Clotilde B."/>
            <person name="Roberto B."/>
            <person name="Veronica D.S."/>
            <person name="Fabio R."/>
            <person name="Monica P."/>
            <person name="Olivier J."/>
            <person name="Enrico T."/>
            <person name="Nicola S."/>
        </authorList>
    </citation>
    <scope>NUCLEOTIDE SEQUENCE [LARGE SCALE GENOMIC DNA]</scope>
    <source>
        <strain evidence="3 4">DSM 44153</strain>
    </source>
</reference>
<dbReference type="PANTHER" id="PTHR43056">
    <property type="entry name" value="PEPTIDASE S9 PROLYL OLIGOPEPTIDASE"/>
    <property type="match status" value="1"/>
</dbReference>
<dbReference type="AlphaFoldDB" id="A0A1X2EGF6"/>
<dbReference type="InterPro" id="IPR029058">
    <property type="entry name" value="AB_hydrolase_fold"/>
</dbReference>